<dbReference type="STRING" id="5098.A0A507QUR3"/>
<keyword evidence="3 7" id="KW-0813">Transport</keyword>
<evidence type="ECO:0000256" key="2">
    <source>
        <dbReference type="ARBA" id="ARBA00006175"/>
    </source>
</evidence>
<keyword evidence="11" id="KW-1185">Reference proteome</keyword>
<feature type="transmembrane region" description="Helical" evidence="9">
    <location>
        <begin position="165"/>
        <end position="184"/>
    </location>
</feature>
<protein>
    <recommendedName>
        <fullName evidence="12">Aquaporin-like protein</fullName>
    </recommendedName>
</protein>
<dbReference type="Proteomes" id="UP000319663">
    <property type="component" value="Unassembled WGS sequence"/>
</dbReference>
<dbReference type="PRINTS" id="PR00783">
    <property type="entry name" value="MINTRINSICP"/>
</dbReference>
<dbReference type="AlphaFoldDB" id="A0A507QUR3"/>
<dbReference type="PANTHER" id="PTHR43829">
    <property type="entry name" value="AQUAPORIN OR AQUAGLYCEROPORIN RELATED"/>
    <property type="match status" value="1"/>
</dbReference>
<comment type="caution">
    <text evidence="10">The sequence shown here is derived from an EMBL/GenBank/DDBJ whole genome shotgun (WGS) entry which is preliminary data.</text>
</comment>
<dbReference type="GO" id="GO:0015254">
    <property type="term" value="F:glycerol channel activity"/>
    <property type="evidence" value="ECO:0007669"/>
    <property type="project" value="TreeGrafter"/>
</dbReference>
<proteinExistence type="inferred from homology"/>
<evidence type="ECO:0000313" key="11">
    <source>
        <dbReference type="Proteomes" id="UP000319663"/>
    </source>
</evidence>
<feature type="compositionally biased region" description="Polar residues" evidence="8">
    <location>
        <begin position="374"/>
        <end position="384"/>
    </location>
</feature>
<organism evidence="10 11">
    <name type="scientific">Monascus purpureus</name>
    <name type="common">Red mold</name>
    <name type="synonym">Monascus anka</name>
    <dbReference type="NCBI Taxonomy" id="5098"/>
    <lineage>
        <taxon>Eukaryota</taxon>
        <taxon>Fungi</taxon>
        <taxon>Dikarya</taxon>
        <taxon>Ascomycota</taxon>
        <taxon>Pezizomycotina</taxon>
        <taxon>Eurotiomycetes</taxon>
        <taxon>Eurotiomycetidae</taxon>
        <taxon>Eurotiales</taxon>
        <taxon>Aspergillaceae</taxon>
        <taxon>Monascus</taxon>
    </lineage>
</organism>
<dbReference type="GO" id="GO:0005886">
    <property type="term" value="C:plasma membrane"/>
    <property type="evidence" value="ECO:0007669"/>
    <property type="project" value="TreeGrafter"/>
</dbReference>
<dbReference type="PANTHER" id="PTHR43829:SF14">
    <property type="entry name" value="AQUAPORIN 3"/>
    <property type="match status" value="1"/>
</dbReference>
<comment type="similarity">
    <text evidence="2 7">Belongs to the MIP/aquaporin (TC 1.A.8) family.</text>
</comment>
<dbReference type="SUPFAM" id="SSF81338">
    <property type="entry name" value="Aquaporin-like"/>
    <property type="match status" value="1"/>
</dbReference>
<sequence>MTSPDRLDRTETEPDIEVGLSEILRHHITRNLRSQPISRRRLALEHKRPPLIRACVAETIGVFFYVFPGIASVASLLTNATNPLGAAVFGSFFQIGLAFAVGIIFAIIIAAPTSGGHLNPAITICFATWKGFPWRLAPFCTYNWPHCILIPARERTTDEETNADIFSQILGAMIAAFVVAGMYWQQISFVKEFLEANHQSQAVVSATGPAAIFASYPADGQHNHGYLFLIEFFADSFIAMVIWASIDPANFLISPQTLPFIIGLGYAAMVWGFAPITLSANMAKDVGCRIVAAVFFGGKAWTYRHYPWISVLVNIPASLFATFVYEVFLRDSLGVIGSGMAAYEHGKEGLERYLAESGFTDRVKAEMRRHGDVSGQSQSNSQDGRQGGDQHVEVVSSVKVE</sequence>
<feature type="transmembrane region" description="Helical" evidence="9">
    <location>
        <begin position="258"/>
        <end position="274"/>
    </location>
</feature>
<dbReference type="InterPro" id="IPR000425">
    <property type="entry name" value="MIP"/>
</dbReference>
<feature type="transmembrane region" description="Helical" evidence="9">
    <location>
        <begin position="51"/>
        <end position="77"/>
    </location>
</feature>
<feature type="transmembrane region" description="Helical" evidence="9">
    <location>
        <begin position="84"/>
        <end position="111"/>
    </location>
</feature>
<accession>A0A507QUR3</accession>
<reference evidence="10 11" key="1">
    <citation type="submission" date="2019-06" db="EMBL/GenBank/DDBJ databases">
        <title>Wine fermentation using esterase from Monascus purpureus.</title>
        <authorList>
            <person name="Geng C."/>
            <person name="Zhang Y."/>
        </authorList>
    </citation>
    <scope>NUCLEOTIDE SEQUENCE [LARGE SCALE GENOMIC DNA]</scope>
    <source>
        <strain evidence="10">HQ1</strain>
    </source>
</reference>
<evidence type="ECO:0000256" key="7">
    <source>
        <dbReference type="RuleBase" id="RU000477"/>
    </source>
</evidence>
<evidence type="ECO:0000256" key="6">
    <source>
        <dbReference type="ARBA" id="ARBA00023136"/>
    </source>
</evidence>
<name>A0A507QUR3_MONPU</name>
<evidence type="ECO:0000256" key="8">
    <source>
        <dbReference type="SAM" id="MobiDB-lite"/>
    </source>
</evidence>
<feature type="transmembrane region" description="Helical" evidence="9">
    <location>
        <begin position="308"/>
        <end position="328"/>
    </location>
</feature>
<evidence type="ECO:0000313" key="10">
    <source>
        <dbReference type="EMBL" id="TQB70796.1"/>
    </source>
</evidence>
<evidence type="ECO:0000256" key="1">
    <source>
        <dbReference type="ARBA" id="ARBA00004141"/>
    </source>
</evidence>
<dbReference type="EMBL" id="VIFY01000095">
    <property type="protein sequence ID" value="TQB70796.1"/>
    <property type="molecule type" value="Genomic_DNA"/>
</dbReference>
<evidence type="ECO:0008006" key="12">
    <source>
        <dbReference type="Google" id="ProtNLM"/>
    </source>
</evidence>
<dbReference type="Pfam" id="PF00230">
    <property type="entry name" value="MIP"/>
    <property type="match status" value="1"/>
</dbReference>
<feature type="transmembrane region" description="Helical" evidence="9">
    <location>
        <begin position="226"/>
        <end position="246"/>
    </location>
</feature>
<keyword evidence="5 9" id="KW-1133">Transmembrane helix</keyword>
<dbReference type="GO" id="GO:0015250">
    <property type="term" value="F:water channel activity"/>
    <property type="evidence" value="ECO:0007669"/>
    <property type="project" value="TreeGrafter"/>
</dbReference>
<dbReference type="Gene3D" id="1.20.1080.10">
    <property type="entry name" value="Glycerol uptake facilitator protein"/>
    <property type="match status" value="1"/>
</dbReference>
<keyword evidence="4 7" id="KW-0812">Transmembrane</keyword>
<feature type="region of interest" description="Disordered" evidence="8">
    <location>
        <begin position="367"/>
        <end position="401"/>
    </location>
</feature>
<comment type="subcellular location">
    <subcellularLocation>
        <location evidence="1">Membrane</location>
        <topology evidence="1">Multi-pass membrane protein</topology>
    </subcellularLocation>
</comment>
<keyword evidence="6 9" id="KW-0472">Membrane</keyword>
<dbReference type="InterPro" id="IPR050363">
    <property type="entry name" value="MIP/Aquaporin"/>
</dbReference>
<evidence type="ECO:0000256" key="5">
    <source>
        <dbReference type="ARBA" id="ARBA00022989"/>
    </source>
</evidence>
<dbReference type="InterPro" id="IPR023271">
    <property type="entry name" value="Aquaporin-like"/>
</dbReference>
<evidence type="ECO:0000256" key="3">
    <source>
        <dbReference type="ARBA" id="ARBA00022448"/>
    </source>
</evidence>
<evidence type="ECO:0000256" key="4">
    <source>
        <dbReference type="ARBA" id="ARBA00022692"/>
    </source>
</evidence>
<evidence type="ECO:0000256" key="9">
    <source>
        <dbReference type="SAM" id="Phobius"/>
    </source>
</evidence>
<gene>
    <name evidence="10" type="ORF">MPDQ_008084</name>
</gene>